<comment type="caution">
    <text evidence="2">The sequence shown here is derived from an EMBL/GenBank/DDBJ whole genome shotgun (WGS) entry which is preliminary data.</text>
</comment>
<evidence type="ECO:0000256" key="1">
    <source>
        <dbReference type="SAM" id="Phobius"/>
    </source>
</evidence>
<dbReference type="STRING" id="989403.SAMN05421798_12020"/>
<feature type="transmembrane region" description="Helical" evidence="1">
    <location>
        <begin position="24"/>
        <end position="45"/>
    </location>
</feature>
<evidence type="ECO:0000313" key="3">
    <source>
        <dbReference type="Proteomes" id="UP000076577"/>
    </source>
</evidence>
<sequence length="142" mass="15850">MTASDNDHRISEKSSTGMSRTLRYLRVFLGVFTLFFGVNRIFHFLPEPPWPVDAQSFLAALYASGYMSSLITMSDIFVGALLILNLAGRAALIMALPIYLHSMLFHVFLAPETMLFALIGLLLNIGLIVGYFPAYRSLMKPL</sequence>
<gene>
    <name evidence="2" type="ORF">PsAD2_04113</name>
</gene>
<dbReference type="PATRIC" id="fig|989403.3.peg.4489"/>
<evidence type="ECO:0008006" key="4">
    <source>
        <dbReference type="Google" id="ProtNLM"/>
    </source>
</evidence>
<evidence type="ECO:0000313" key="2">
    <source>
        <dbReference type="EMBL" id="KZL09109.1"/>
    </source>
</evidence>
<protein>
    <recommendedName>
        <fullName evidence="4">DoxX</fullName>
    </recommendedName>
</protein>
<keyword evidence="1" id="KW-0472">Membrane</keyword>
<feature type="transmembrane region" description="Helical" evidence="1">
    <location>
        <begin position="115"/>
        <end position="134"/>
    </location>
</feature>
<dbReference type="Proteomes" id="UP000076577">
    <property type="component" value="Unassembled WGS sequence"/>
</dbReference>
<name>A0A165U0U1_9HYPH</name>
<keyword evidence="1" id="KW-1133">Transmembrane helix</keyword>
<feature type="transmembrane region" description="Helical" evidence="1">
    <location>
        <begin position="57"/>
        <end position="84"/>
    </location>
</feature>
<proteinExistence type="predicted"/>
<dbReference type="EMBL" id="LMCB01000125">
    <property type="protein sequence ID" value="KZL09109.1"/>
    <property type="molecule type" value="Genomic_DNA"/>
</dbReference>
<organism evidence="2 3">
    <name type="scientific">Pseudovibrio axinellae</name>
    <dbReference type="NCBI Taxonomy" id="989403"/>
    <lineage>
        <taxon>Bacteria</taxon>
        <taxon>Pseudomonadati</taxon>
        <taxon>Pseudomonadota</taxon>
        <taxon>Alphaproteobacteria</taxon>
        <taxon>Hyphomicrobiales</taxon>
        <taxon>Stappiaceae</taxon>
        <taxon>Pseudovibrio</taxon>
    </lineage>
</organism>
<keyword evidence="3" id="KW-1185">Reference proteome</keyword>
<accession>A0A165U0U1</accession>
<reference evidence="2 3" key="1">
    <citation type="journal article" date="2016" name="Front. Microbiol.">
        <title>Comparative Genomic Analysis Reveals a Diverse Repertoire of Genes Involved in Prokaryote-Eukaryote Interactions within the Pseudovibrio Genus.</title>
        <authorList>
            <person name="Romano S."/>
            <person name="Fernandez-Guerra A."/>
            <person name="Reen F.J."/>
            <person name="Glockner F.O."/>
            <person name="Crowley S.P."/>
            <person name="O'Sullivan O."/>
            <person name="Cotter P.D."/>
            <person name="Adams C."/>
            <person name="Dobson A.D."/>
            <person name="O'Gara F."/>
        </authorList>
    </citation>
    <scope>NUCLEOTIDE SEQUENCE [LARGE SCALE GENOMIC DNA]</scope>
    <source>
        <strain evidence="2 3">Ad2</strain>
    </source>
</reference>
<dbReference type="AlphaFoldDB" id="A0A165U0U1"/>
<keyword evidence="1" id="KW-0812">Transmembrane</keyword>
<dbReference type="RefSeq" id="WP_068010160.1">
    <property type="nucleotide sequence ID" value="NZ_FOFM01000020.1"/>
</dbReference>